<evidence type="ECO:0000256" key="1">
    <source>
        <dbReference type="ARBA" id="ARBA00004613"/>
    </source>
</evidence>
<dbReference type="Pfam" id="PF00089">
    <property type="entry name" value="Trypsin"/>
    <property type="match status" value="1"/>
</dbReference>
<dbReference type="InterPro" id="IPR050430">
    <property type="entry name" value="Peptidase_S1"/>
</dbReference>
<dbReference type="SMART" id="SM00020">
    <property type="entry name" value="Tryp_SPc"/>
    <property type="match status" value="1"/>
</dbReference>
<dbReference type="CDD" id="cd00190">
    <property type="entry name" value="Tryp_SPc"/>
    <property type="match status" value="1"/>
</dbReference>
<evidence type="ECO:0000256" key="4">
    <source>
        <dbReference type="ARBA" id="ARBA00022670"/>
    </source>
</evidence>
<comment type="similarity">
    <text evidence="2">Belongs to the peptidase S1 family.</text>
</comment>
<comment type="subcellular location">
    <subcellularLocation>
        <location evidence="1">Secreted</location>
    </subcellularLocation>
</comment>
<protein>
    <submittedName>
        <fullName evidence="13">Putative trypsin-like serine protease</fullName>
    </submittedName>
</protein>
<feature type="signal peptide" evidence="11">
    <location>
        <begin position="1"/>
        <end position="16"/>
    </location>
</feature>
<organism evidence="13">
    <name type="scientific">Xenopsylla cheopis</name>
    <name type="common">Oriental rat flea</name>
    <name type="synonym">Pulex cheopis</name>
    <dbReference type="NCBI Taxonomy" id="163159"/>
    <lineage>
        <taxon>Eukaryota</taxon>
        <taxon>Metazoa</taxon>
        <taxon>Ecdysozoa</taxon>
        <taxon>Arthropoda</taxon>
        <taxon>Hexapoda</taxon>
        <taxon>Insecta</taxon>
        <taxon>Pterygota</taxon>
        <taxon>Neoptera</taxon>
        <taxon>Endopterygota</taxon>
        <taxon>Siphonaptera</taxon>
        <taxon>Pulicidae</taxon>
        <taxon>Xenopsyllinae</taxon>
        <taxon>Xenopsylla</taxon>
    </lineage>
</organism>
<evidence type="ECO:0000256" key="7">
    <source>
        <dbReference type="ARBA" id="ARBA00022825"/>
    </source>
</evidence>
<evidence type="ECO:0000256" key="3">
    <source>
        <dbReference type="ARBA" id="ARBA00022525"/>
    </source>
</evidence>
<feature type="domain" description="Peptidase S1" evidence="12">
    <location>
        <begin position="22"/>
        <end position="242"/>
    </location>
</feature>
<dbReference type="PRINTS" id="PR00722">
    <property type="entry name" value="CHYMOTRYPSIN"/>
</dbReference>
<keyword evidence="5 11" id="KW-0732">Signal</keyword>
<dbReference type="InterPro" id="IPR033116">
    <property type="entry name" value="TRYPSIN_SER"/>
</dbReference>
<evidence type="ECO:0000256" key="11">
    <source>
        <dbReference type="SAM" id="SignalP"/>
    </source>
</evidence>
<dbReference type="InterPro" id="IPR043504">
    <property type="entry name" value="Peptidase_S1_PA_chymotrypsin"/>
</dbReference>
<dbReference type="InterPro" id="IPR018114">
    <property type="entry name" value="TRYPSIN_HIS"/>
</dbReference>
<dbReference type="GO" id="GO:0005576">
    <property type="term" value="C:extracellular region"/>
    <property type="evidence" value="ECO:0007669"/>
    <property type="project" value="UniProtKB-SubCell"/>
</dbReference>
<evidence type="ECO:0000256" key="9">
    <source>
        <dbReference type="ARBA" id="ARBA00023157"/>
    </source>
</evidence>
<keyword evidence="8" id="KW-0865">Zymogen</keyword>
<evidence type="ECO:0000256" key="10">
    <source>
        <dbReference type="RuleBase" id="RU363034"/>
    </source>
</evidence>
<dbReference type="Gene3D" id="2.40.10.10">
    <property type="entry name" value="Trypsin-like serine proteases"/>
    <property type="match status" value="2"/>
</dbReference>
<evidence type="ECO:0000256" key="2">
    <source>
        <dbReference type="ARBA" id="ARBA00007664"/>
    </source>
</evidence>
<evidence type="ECO:0000256" key="5">
    <source>
        <dbReference type="ARBA" id="ARBA00022729"/>
    </source>
</evidence>
<evidence type="ECO:0000259" key="12">
    <source>
        <dbReference type="PROSITE" id="PS50240"/>
    </source>
</evidence>
<evidence type="ECO:0000256" key="6">
    <source>
        <dbReference type="ARBA" id="ARBA00022801"/>
    </source>
</evidence>
<dbReference type="InterPro" id="IPR001254">
    <property type="entry name" value="Trypsin_dom"/>
</dbReference>
<dbReference type="PROSITE" id="PS00135">
    <property type="entry name" value="TRYPSIN_SER"/>
    <property type="match status" value="1"/>
</dbReference>
<keyword evidence="4 10" id="KW-0645">Protease</keyword>
<accession>A0A6M2DWJ5</accession>
<keyword evidence="9" id="KW-1015">Disulfide bond</keyword>
<dbReference type="PANTHER" id="PTHR24276">
    <property type="entry name" value="POLYSERASE-RELATED"/>
    <property type="match status" value="1"/>
</dbReference>
<dbReference type="SUPFAM" id="SSF50494">
    <property type="entry name" value="Trypsin-like serine proteases"/>
    <property type="match status" value="1"/>
</dbReference>
<keyword evidence="7 10" id="KW-0720">Serine protease</keyword>
<dbReference type="FunFam" id="2.40.10.10:FF:000146">
    <property type="entry name" value="Serine protease 53"/>
    <property type="match status" value="1"/>
</dbReference>
<reference evidence="13" key="1">
    <citation type="submission" date="2020-03" db="EMBL/GenBank/DDBJ databases">
        <title>Transcriptomic Profiling of the Digestive Tract of the Rat Flea, Xenopsylla cheopis, Following Blood Feeding and Infection with Yersinia pestis.</title>
        <authorList>
            <person name="Bland D.M."/>
            <person name="Martens C.A."/>
            <person name="Virtaneva K."/>
            <person name="Kanakabandi K."/>
            <person name="Long D."/>
            <person name="Rosenke R."/>
            <person name="Saturday G.A."/>
            <person name="Hoyt F.H."/>
            <person name="Bruno D.P."/>
            <person name="Ribeiro J.M.C."/>
            <person name="Hinnebusch J."/>
        </authorList>
    </citation>
    <scope>NUCLEOTIDE SEQUENCE</scope>
</reference>
<dbReference type="InterPro" id="IPR009003">
    <property type="entry name" value="Peptidase_S1_PA"/>
</dbReference>
<dbReference type="GO" id="GO:0004252">
    <property type="term" value="F:serine-type endopeptidase activity"/>
    <property type="evidence" value="ECO:0007669"/>
    <property type="project" value="InterPro"/>
</dbReference>
<dbReference type="PANTHER" id="PTHR24276:SF98">
    <property type="entry name" value="FI18310P1-RELATED"/>
    <property type="match status" value="1"/>
</dbReference>
<evidence type="ECO:0000313" key="13">
    <source>
        <dbReference type="EMBL" id="NOV50020.1"/>
    </source>
</evidence>
<name>A0A6M2DWJ5_XENCH</name>
<dbReference type="PROSITE" id="PS00134">
    <property type="entry name" value="TRYPSIN_HIS"/>
    <property type="match status" value="1"/>
</dbReference>
<dbReference type="AlphaFoldDB" id="A0A6M2DWJ5"/>
<proteinExistence type="inferred from homology"/>
<sequence>MKLLLVLGAFISMVASSPTNRIVGGSEAKNGSAPFMISIQTSDFIHFCGGSILDKRWILTAAHCIAPNLHKYIYLGSNNVEVGGKRYEIEDSLMHEKYNGITDVDNDVGLIKVASDIEFNDYVQPVKVNKEPLKGGEELRALGWGQVQSQVEDYPLNLQELHVKALTNEECKKISPVAPSTQVCTLLAKDYGICSGDSGSPLLLDGEQVGISSFVLLQCGSGLPDYFTRVSLFADWIEKHVN</sequence>
<keyword evidence="6 10" id="KW-0378">Hydrolase</keyword>
<dbReference type="EMBL" id="GIIL01006294">
    <property type="protein sequence ID" value="NOV50020.1"/>
    <property type="molecule type" value="Transcribed_RNA"/>
</dbReference>
<dbReference type="PROSITE" id="PS50240">
    <property type="entry name" value="TRYPSIN_DOM"/>
    <property type="match status" value="1"/>
</dbReference>
<feature type="chain" id="PRO_5026923083" evidence="11">
    <location>
        <begin position="17"/>
        <end position="242"/>
    </location>
</feature>
<dbReference type="InterPro" id="IPR001314">
    <property type="entry name" value="Peptidase_S1A"/>
</dbReference>
<dbReference type="GO" id="GO:0006508">
    <property type="term" value="P:proteolysis"/>
    <property type="evidence" value="ECO:0007669"/>
    <property type="project" value="UniProtKB-KW"/>
</dbReference>
<keyword evidence="3" id="KW-0964">Secreted</keyword>
<evidence type="ECO:0000256" key="8">
    <source>
        <dbReference type="ARBA" id="ARBA00023145"/>
    </source>
</evidence>